<gene>
    <name evidence="1" type="ORF">HUXLEY_79</name>
</gene>
<name>A0A1B2ID34_9CAUD</name>
<organism evidence="1 2">
    <name type="scientific">Erwinia phage vB_EamM_Huxley</name>
    <dbReference type="NCBI Taxonomy" id="1883373"/>
    <lineage>
        <taxon>Viruses</taxon>
        <taxon>Duplodnaviria</taxon>
        <taxon>Heunggongvirae</taxon>
        <taxon>Uroviricota</taxon>
        <taxon>Caudoviricetes</taxon>
        <taxon>Chimalliviridae</taxon>
        <taxon>Machinavirus</taxon>
        <taxon>Machinavirus machina</taxon>
    </lineage>
</organism>
<evidence type="ECO:0000313" key="1">
    <source>
        <dbReference type="EMBL" id="ANZ49161.1"/>
    </source>
</evidence>
<dbReference type="KEGG" id="vg:29069201"/>
<dbReference type="GeneID" id="29069201"/>
<dbReference type="RefSeq" id="YP_009293047.1">
    <property type="nucleotide sequence ID" value="NC_031127.1"/>
</dbReference>
<accession>A0A1B2ID34</accession>
<evidence type="ECO:0000313" key="2">
    <source>
        <dbReference type="Proteomes" id="UP000203302"/>
    </source>
</evidence>
<protein>
    <submittedName>
        <fullName evidence="1">Uncharacterized protein</fullName>
    </submittedName>
</protein>
<proteinExistence type="predicted"/>
<sequence>MNSVYALRLPGQLIQEIEAHEQKNFSRPSNLWDRIVKVLPRDGEIALLYVMASSLDANVAIIYTQNGVEQCRQLPISEKGSLGQLLFLHCMTTLPVWSALRGQYDFEYIYFYGQKLSNDIIVGDQSTYPRYVERITPQDTADAGDYEFNMFRFQLVGESRDPQNTVALRAAIRCVARSTTRELSTNINEIFPVLQYGPLITFNSYVPFPCQILTPYDNECTLGAAKEYGLHAQDAVIAISDERIVINALQGVQAMDVPPMTVMGQ</sequence>
<dbReference type="EMBL" id="KX397368">
    <property type="protein sequence ID" value="ANZ49161.1"/>
    <property type="molecule type" value="Genomic_DNA"/>
</dbReference>
<dbReference type="Proteomes" id="UP000203302">
    <property type="component" value="Segment"/>
</dbReference>
<dbReference type="OrthoDB" id="10262at10239"/>
<reference evidence="2" key="1">
    <citation type="submission" date="2016-06" db="EMBL/GenBank/DDBJ databases">
        <authorList>
            <person name="Berg J.A."/>
            <person name="Grossarth S.E."/>
            <person name="Jarvis T.M."/>
            <person name="Merrill B.D."/>
            <person name="Breakwell D.P."/>
            <person name="Hope S."/>
            <person name="Grose J.H."/>
        </authorList>
    </citation>
    <scope>NUCLEOTIDE SEQUENCE [LARGE SCALE GENOMIC DNA]</scope>
</reference>